<evidence type="ECO:0000259" key="2">
    <source>
        <dbReference type="Pfam" id="PF18915"/>
    </source>
</evidence>
<feature type="compositionally biased region" description="Gly residues" evidence="1">
    <location>
        <begin position="380"/>
        <end position="390"/>
    </location>
</feature>
<feature type="compositionally biased region" description="Basic and acidic residues" evidence="1">
    <location>
        <begin position="49"/>
        <end position="63"/>
    </location>
</feature>
<dbReference type="EMBL" id="JAUSZS010000002">
    <property type="protein sequence ID" value="MDQ0930108.1"/>
    <property type="molecule type" value="Genomic_DNA"/>
</dbReference>
<gene>
    <name evidence="3" type="ORF">QFZ49_000015</name>
</gene>
<dbReference type="Proteomes" id="UP001223072">
    <property type="component" value="Unassembled WGS sequence"/>
</dbReference>
<feature type="compositionally biased region" description="Low complexity" evidence="1">
    <location>
        <begin position="399"/>
        <end position="412"/>
    </location>
</feature>
<sequence>MIANVSAHRRANAFAQALEELSDRDSAAEQPEGQAPDPAPQPPPAVADQADHQADPRAERTEPGRMVALATGLGELPKPVLDPAVKVVHRAQLVAAMEAMLRDGTVPGSGAANASVPEQRSRAKGVHRASGLGKLRPRTRLTKGLAAGGLSVSVAAGAFGGVAAASSDALPGDSLYGLKRGIEDVKLNYLAAGDNERGRVYLDQASTRLSEARRLMERDRAGQLDHESLGEIRRALSGMRHDASEGHRLLHEAYRHDPDSLSPIQALDAFSRSHREAWGALRERLPVQLGDVSQEVSSVFDAIDEEVAPLQSLLPKPPSRSGGGGEHGGGGGQRQSSGPASGTSSSGAGRSAAPSNTGGDSVGGRESSSGHPKPSASGTSGDGLLGGNTGGLLDPPPASGTASPSPTTPSSAEPDVTLPPLLPGLLPGLGIDGEDAS</sequence>
<evidence type="ECO:0000313" key="3">
    <source>
        <dbReference type="EMBL" id="MDQ0930108.1"/>
    </source>
</evidence>
<organism evidence="3 4">
    <name type="scientific">Streptomyces turgidiscabies</name>
    <dbReference type="NCBI Taxonomy" id="85558"/>
    <lineage>
        <taxon>Bacteria</taxon>
        <taxon>Bacillati</taxon>
        <taxon>Actinomycetota</taxon>
        <taxon>Actinomycetes</taxon>
        <taxon>Kitasatosporales</taxon>
        <taxon>Streptomycetaceae</taxon>
        <taxon>Streptomyces</taxon>
    </lineage>
</organism>
<evidence type="ECO:0000256" key="1">
    <source>
        <dbReference type="SAM" id="MobiDB-lite"/>
    </source>
</evidence>
<dbReference type="InterPro" id="IPR043725">
    <property type="entry name" value="DUF5667"/>
</dbReference>
<name>A0ABU0REE5_9ACTN</name>
<proteinExistence type="predicted"/>
<feature type="compositionally biased region" description="Low complexity" evidence="1">
    <location>
        <begin position="334"/>
        <end position="355"/>
    </location>
</feature>
<feature type="region of interest" description="Disordered" evidence="1">
    <location>
        <begin position="311"/>
        <end position="437"/>
    </location>
</feature>
<feature type="region of interest" description="Disordered" evidence="1">
    <location>
        <begin position="14"/>
        <end position="66"/>
    </location>
</feature>
<accession>A0ABU0REE5</accession>
<feature type="compositionally biased region" description="Gly residues" evidence="1">
    <location>
        <begin position="321"/>
        <end position="333"/>
    </location>
</feature>
<dbReference type="RefSeq" id="WP_307624422.1">
    <property type="nucleotide sequence ID" value="NZ_JAUSZS010000002.1"/>
</dbReference>
<keyword evidence="4" id="KW-1185">Reference proteome</keyword>
<comment type="caution">
    <text evidence="3">The sequence shown here is derived from an EMBL/GenBank/DDBJ whole genome shotgun (WGS) entry which is preliminary data.</text>
</comment>
<dbReference type="Pfam" id="PF18915">
    <property type="entry name" value="DUF5667"/>
    <property type="match status" value="1"/>
</dbReference>
<feature type="region of interest" description="Disordered" evidence="1">
    <location>
        <begin position="108"/>
        <end position="130"/>
    </location>
</feature>
<reference evidence="3 4" key="1">
    <citation type="submission" date="2023-07" db="EMBL/GenBank/DDBJ databases">
        <title>Comparative genomics of wheat-associated soil bacteria to identify genetic determinants of phenazine resistance.</title>
        <authorList>
            <person name="Mouncey N."/>
        </authorList>
    </citation>
    <scope>NUCLEOTIDE SEQUENCE [LARGE SCALE GENOMIC DNA]</scope>
    <source>
        <strain evidence="3 4">W2I16</strain>
    </source>
</reference>
<feature type="domain" description="DUF5667" evidence="2">
    <location>
        <begin position="169"/>
        <end position="257"/>
    </location>
</feature>
<protein>
    <submittedName>
        <fullName evidence="3">Membrane protein YgcG</fullName>
    </submittedName>
</protein>
<evidence type="ECO:0000313" key="4">
    <source>
        <dbReference type="Proteomes" id="UP001223072"/>
    </source>
</evidence>